<gene>
    <name evidence="2" type="ORF">KC717_03120</name>
</gene>
<reference evidence="2" key="2">
    <citation type="journal article" date="2021" name="Microbiome">
        <title>Successional dynamics and alternative stable states in a saline activated sludge microbial community over 9 years.</title>
        <authorList>
            <person name="Wang Y."/>
            <person name="Ye J."/>
            <person name="Ju F."/>
            <person name="Liu L."/>
            <person name="Boyd J.A."/>
            <person name="Deng Y."/>
            <person name="Parks D.H."/>
            <person name="Jiang X."/>
            <person name="Yin X."/>
            <person name="Woodcroft B.J."/>
            <person name="Tyson G.W."/>
            <person name="Hugenholtz P."/>
            <person name="Polz M.F."/>
            <person name="Zhang T."/>
        </authorList>
    </citation>
    <scope>NUCLEOTIDE SEQUENCE</scope>
    <source>
        <strain evidence="2">HKST-UBA11</strain>
    </source>
</reference>
<dbReference type="InterPro" id="IPR036249">
    <property type="entry name" value="Thioredoxin-like_sf"/>
</dbReference>
<dbReference type="Gene3D" id="3.40.30.10">
    <property type="entry name" value="Glutaredoxin"/>
    <property type="match status" value="1"/>
</dbReference>
<dbReference type="Pfam" id="PF00462">
    <property type="entry name" value="Glutaredoxin"/>
    <property type="match status" value="1"/>
</dbReference>
<dbReference type="PROSITE" id="PS51354">
    <property type="entry name" value="GLUTAREDOXIN_2"/>
    <property type="match status" value="1"/>
</dbReference>
<organism evidence="2 3">
    <name type="scientific">Candidatus Dojkabacteria bacterium</name>
    <dbReference type="NCBI Taxonomy" id="2099670"/>
    <lineage>
        <taxon>Bacteria</taxon>
        <taxon>Candidatus Dojkabacteria</taxon>
    </lineage>
</organism>
<dbReference type="GO" id="GO:0045454">
    <property type="term" value="P:cell redox homeostasis"/>
    <property type="evidence" value="ECO:0007669"/>
    <property type="project" value="TreeGrafter"/>
</dbReference>
<sequence length="79" mass="8929">MITFYGANWCGDCIRSKALLDNNEITYEYVDIEKNPEAVAYVEKINNGLRSIPTIVFDNGEVLTEPSNEQLLAMIKDIT</sequence>
<dbReference type="GO" id="GO:0009055">
    <property type="term" value="F:electron transfer activity"/>
    <property type="evidence" value="ECO:0007669"/>
    <property type="project" value="TreeGrafter"/>
</dbReference>
<dbReference type="SUPFAM" id="SSF52833">
    <property type="entry name" value="Thioredoxin-like"/>
    <property type="match status" value="1"/>
</dbReference>
<dbReference type="PANTHER" id="PTHR34386:SF1">
    <property type="entry name" value="GLUTAREDOXIN-LIKE PROTEIN NRDH"/>
    <property type="match status" value="1"/>
</dbReference>
<dbReference type="Proteomes" id="UP000754563">
    <property type="component" value="Unassembled WGS sequence"/>
</dbReference>
<dbReference type="PANTHER" id="PTHR34386">
    <property type="entry name" value="GLUTAREDOXIN"/>
    <property type="match status" value="1"/>
</dbReference>
<dbReference type="CDD" id="cd02976">
    <property type="entry name" value="NrdH"/>
    <property type="match status" value="1"/>
</dbReference>
<proteinExistence type="predicted"/>
<dbReference type="AlphaFoldDB" id="A0A955RK84"/>
<evidence type="ECO:0000259" key="1">
    <source>
        <dbReference type="Pfam" id="PF00462"/>
    </source>
</evidence>
<name>A0A955RK84_9BACT</name>
<evidence type="ECO:0000313" key="3">
    <source>
        <dbReference type="Proteomes" id="UP000754563"/>
    </source>
</evidence>
<dbReference type="InterPro" id="IPR051548">
    <property type="entry name" value="Grx-like_ET"/>
</dbReference>
<reference evidence="2" key="1">
    <citation type="submission" date="2020-04" db="EMBL/GenBank/DDBJ databases">
        <authorList>
            <person name="Zhang T."/>
        </authorList>
    </citation>
    <scope>NUCLEOTIDE SEQUENCE</scope>
    <source>
        <strain evidence="2">HKST-UBA11</strain>
    </source>
</reference>
<protein>
    <submittedName>
        <fullName evidence="2">Thioredoxin family protein</fullName>
    </submittedName>
</protein>
<feature type="domain" description="Glutaredoxin" evidence="1">
    <location>
        <begin position="2"/>
        <end position="59"/>
    </location>
</feature>
<comment type="caution">
    <text evidence="2">The sequence shown here is derived from an EMBL/GenBank/DDBJ whole genome shotgun (WGS) entry which is preliminary data.</text>
</comment>
<accession>A0A955RK84</accession>
<evidence type="ECO:0000313" key="2">
    <source>
        <dbReference type="EMBL" id="MCA9385614.1"/>
    </source>
</evidence>
<dbReference type="EMBL" id="JAGQLH010000031">
    <property type="protein sequence ID" value="MCA9385614.1"/>
    <property type="molecule type" value="Genomic_DNA"/>
</dbReference>
<dbReference type="InterPro" id="IPR002109">
    <property type="entry name" value="Glutaredoxin"/>
</dbReference>